<keyword evidence="2" id="KW-1185">Reference proteome</keyword>
<name>A0A6H5I1L6_9HYME</name>
<organism evidence="1 2">
    <name type="scientific">Trichogramma brassicae</name>
    <dbReference type="NCBI Taxonomy" id="86971"/>
    <lineage>
        <taxon>Eukaryota</taxon>
        <taxon>Metazoa</taxon>
        <taxon>Ecdysozoa</taxon>
        <taxon>Arthropoda</taxon>
        <taxon>Hexapoda</taxon>
        <taxon>Insecta</taxon>
        <taxon>Pterygota</taxon>
        <taxon>Neoptera</taxon>
        <taxon>Endopterygota</taxon>
        <taxon>Hymenoptera</taxon>
        <taxon>Apocrita</taxon>
        <taxon>Proctotrupomorpha</taxon>
        <taxon>Chalcidoidea</taxon>
        <taxon>Trichogrammatidae</taxon>
        <taxon>Trichogramma</taxon>
    </lineage>
</organism>
<evidence type="ECO:0000313" key="2">
    <source>
        <dbReference type="Proteomes" id="UP000479190"/>
    </source>
</evidence>
<dbReference type="AlphaFoldDB" id="A0A6H5I1L6"/>
<proteinExistence type="predicted"/>
<accession>A0A6H5I1L6</accession>
<protein>
    <submittedName>
        <fullName evidence="1">Uncharacterized protein</fullName>
    </submittedName>
</protein>
<dbReference type="Proteomes" id="UP000479190">
    <property type="component" value="Unassembled WGS sequence"/>
</dbReference>
<gene>
    <name evidence="1" type="ORF">TBRA_LOCUS3875</name>
</gene>
<dbReference type="EMBL" id="CADCXV010000661">
    <property type="protein sequence ID" value="CAB0031921.1"/>
    <property type="molecule type" value="Genomic_DNA"/>
</dbReference>
<evidence type="ECO:0000313" key="1">
    <source>
        <dbReference type="EMBL" id="CAB0031921.1"/>
    </source>
</evidence>
<sequence>MIWMRVSDVSSAMCSSLQQQRRSAIRWKSKQLRSEYRMSKDTPRVLVKLAAVRRLHKVRSLAVCSAQGAIRALCHCYSTTYRAAAALLAAVPERKKKERCAAAGCLATVTSYCHPVRSPAGSVPAAIITSTQQQQYTLTVCSCSELLRSPARHDSKDNSSVPPVRADVLTKYHAIF</sequence>
<reference evidence="1 2" key="1">
    <citation type="submission" date="2020-02" db="EMBL/GenBank/DDBJ databases">
        <authorList>
            <person name="Ferguson B K."/>
        </authorList>
    </citation>
    <scope>NUCLEOTIDE SEQUENCE [LARGE SCALE GENOMIC DNA]</scope>
</reference>